<feature type="domain" description="PucR C-terminal helix-turn-helix" evidence="2">
    <location>
        <begin position="428"/>
        <end position="484"/>
    </location>
</feature>
<sequence length="495" mass="52771">MVSVSEVVGVRALGLRGVLMGRGDADIRWVATSELPDPTPFLEGGEILLTTGIETRTWGREWDDYVRRLAGAAVAAVGFGIGLTHERTPTALIAACREHDVNLFEVPRRTTFVAISREVARLLSEQESAATQAALQTQRKLISAATKRHPATAVITALAQALDGAACLMSPDGRALTGPVGPRRGEFPFDDAAADVRRLQTQAGRSAATQSRPALSLSVQPIGLRGRPAAYLATMGPVRLSDAERDALTTSVAVLGLVDEQRRSRSTTRQHLHSRAIELLAGNDSRTAQLILEVDAPALVIPERIRFLRATGGDSEITDAVTALERRGILAGTYADELCTVAVPERAEAAGESMVDAGLQVGVGAAVPSDDGASGYRTAGLALAQTTPTAALVVWDRVVNDGPLGLIDPQRAAAFAESWLSGLDSEQLETLRCFLRHHGSRLKVAEELGLHRNTVRNRLDAIEALLPGRLDDPQTRVSAWIALQSLPPENRPVSP</sequence>
<reference evidence="3 4" key="1">
    <citation type="journal article" date="2013" name="Genome Announc.">
        <title>Draft genome sequence of MKD8, a conjugal recipient Mycobacterium smegmatis strain.</title>
        <authorList>
            <person name="Gray T.A."/>
            <person name="Palumbo M.J."/>
            <person name="Derbyshire K.M."/>
        </authorList>
    </citation>
    <scope>NUCLEOTIDE SEQUENCE [LARGE SCALE GENOMIC DNA]</scope>
    <source>
        <strain evidence="3 4">MKD8</strain>
    </source>
</reference>
<dbReference type="Gene3D" id="1.10.10.2840">
    <property type="entry name" value="PucR C-terminal helix-turn-helix domain"/>
    <property type="match status" value="1"/>
</dbReference>
<dbReference type="GeneID" id="93455495"/>
<dbReference type="PANTHER" id="PTHR33744">
    <property type="entry name" value="CARBOHYDRATE DIACID REGULATOR"/>
    <property type="match status" value="1"/>
</dbReference>
<dbReference type="Proteomes" id="UP000011200">
    <property type="component" value="Chromosome"/>
</dbReference>
<evidence type="ECO:0000313" key="3">
    <source>
        <dbReference type="EMBL" id="AWT51647.1"/>
    </source>
</evidence>
<dbReference type="InterPro" id="IPR012914">
    <property type="entry name" value="PucR_dom"/>
</dbReference>
<dbReference type="InterPro" id="IPR051448">
    <property type="entry name" value="CdaR-like_regulators"/>
</dbReference>
<dbReference type="Pfam" id="PF07905">
    <property type="entry name" value="PucR"/>
    <property type="match status" value="1"/>
</dbReference>
<evidence type="ECO:0000313" key="4">
    <source>
        <dbReference type="Proteomes" id="UP000011200"/>
    </source>
</evidence>
<gene>
    <name evidence="3" type="ORF">D806_006550</name>
</gene>
<name>A0A2U9PIT1_MYCSE</name>
<dbReference type="InterPro" id="IPR042070">
    <property type="entry name" value="PucR_C-HTH_sf"/>
</dbReference>
<evidence type="ECO:0000259" key="2">
    <source>
        <dbReference type="Pfam" id="PF13556"/>
    </source>
</evidence>
<reference evidence="4" key="2">
    <citation type="submission" date="2018-03" db="EMBL/GenBank/DDBJ databases">
        <authorList>
            <person name="Derbyshire K."/>
            <person name="Gray T.A."/>
            <person name="Champion M."/>
        </authorList>
    </citation>
    <scope>NUCLEOTIDE SEQUENCE [LARGE SCALE GENOMIC DNA]</scope>
    <source>
        <strain evidence="4">MKD8</strain>
    </source>
</reference>
<dbReference type="AlphaFoldDB" id="A0A2U9PIT1"/>
<dbReference type="PANTHER" id="PTHR33744:SF1">
    <property type="entry name" value="DNA-BINDING TRANSCRIPTIONAL ACTIVATOR ADER"/>
    <property type="match status" value="1"/>
</dbReference>
<evidence type="ECO:0000259" key="1">
    <source>
        <dbReference type="Pfam" id="PF07905"/>
    </source>
</evidence>
<feature type="domain" description="Purine catabolism PurC-like" evidence="1">
    <location>
        <begin position="18"/>
        <end position="122"/>
    </location>
</feature>
<dbReference type="EMBL" id="CP027541">
    <property type="protein sequence ID" value="AWT51647.1"/>
    <property type="molecule type" value="Genomic_DNA"/>
</dbReference>
<protein>
    <submittedName>
        <fullName evidence="3">Helix-turn-helix, Fis-type</fullName>
    </submittedName>
</protein>
<dbReference type="Pfam" id="PF13556">
    <property type="entry name" value="HTH_30"/>
    <property type="match status" value="1"/>
</dbReference>
<accession>A0A2U9PIT1</accession>
<dbReference type="RefSeq" id="WP_003892001.1">
    <property type="nucleotide sequence ID" value="NZ_CP027541.1"/>
</dbReference>
<organism evidence="3 4">
    <name type="scientific">Mycolicibacterium smegmatis (strain MKD8)</name>
    <name type="common">Mycobacterium smegmatis</name>
    <dbReference type="NCBI Taxonomy" id="1214915"/>
    <lineage>
        <taxon>Bacteria</taxon>
        <taxon>Bacillati</taxon>
        <taxon>Actinomycetota</taxon>
        <taxon>Actinomycetes</taxon>
        <taxon>Mycobacteriales</taxon>
        <taxon>Mycobacteriaceae</taxon>
        <taxon>Mycolicibacterium</taxon>
    </lineage>
</organism>
<dbReference type="InterPro" id="IPR025736">
    <property type="entry name" value="PucR_C-HTH_dom"/>
</dbReference>
<proteinExistence type="predicted"/>